<reference evidence="1 2" key="1">
    <citation type="submission" date="2024-04" db="EMBL/GenBank/DDBJ databases">
        <title>Tritrichomonas musculus Genome.</title>
        <authorList>
            <person name="Alves-Ferreira E."/>
            <person name="Grigg M."/>
            <person name="Lorenzi H."/>
            <person name="Galac M."/>
        </authorList>
    </citation>
    <scope>NUCLEOTIDE SEQUENCE [LARGE SCALE GENOMIC DNA]</scope>
    <source>
        <strain evidence="1 2">EAF2021</strain>
    </source>
</reference>
<name>A0ABR2K5M2_9EUKA</name>
<gene>
    <name evidence="1" type="ORF">M9Y10_041531</name>
</gene>
<evidence type="ECO:0000313" key="2">
    <source>
        <dbReference type="Proteomes" id="UP001470230"/>
    </source>
</evidence>
<protein>
    <submittedName>
        <fullName evidence="1">Uncharacterized protein</fullName>
    </submittedName>
</protein>
<organism evidence="1 2">
    <name type="scientific">Tritrichomonas musculus</name>
    <dbReference type="NCBI Taxonomy" id="1915356"/>
    <lineage>
        <taxon>Eukaryota</taxon>
        <taxon>Metamonada</taxon>
        <taxon>Parabasalia</taxon>
        <taxon>Tritrichomonadida</taxon>
        <taxon>Tritrichomonadidae</taxon>
        <taxon>Tritrichomonas</taxon>
    </lineage>
</organism>
<dbReference type="EMBL" id="JAPFFF010000007">
    <property type="protein sequence ID" value="KAK8886071.1"/>
    <property type="molecule type" value="Genomic_DNA"/>
</dbReference>
<sequence length="342" mass="39420">MQKNLSSLPVPQWDEKVMIQYTKSYLTDQSEEIKSEFIDTLSCYSQLVNELDINQIKESYPEITKVIRSVQKNPFLCKDPDVADNLADSFLSFIMSDTDEPVQWTSAQIIRTNSINVANPNYPTSISPQTFLSAIKKYPKEYFQTLPNDSLLKIAFGKPDQFLIPYLISEMEKRGLDYPSDLLFSVSPLQLAPQFFVKYFTKFVDTPTISIASQILDGLLERPTLHLLCVKETLKCQREKALRALEMIGTKMKSVLPFHFPLSFLYHPSISEFIDEVENAHGVPENENDNDLNEILNNIGFEVIPFLVPFFLEFPYWLEKIKIINIVYHDSIINAFDSMLKK</sequence>
<comment type="caution">
    <text evidence="1">The sequence shown here is derived from an EMBL/GenBank/DDBJ whole genome shotgun (WGS) entry which is preliminary data.</text>
</comment>
<proteinExistence type="predicted"/>
<keyword evidence="2" id="KW-1185">Reference proteome</keyword>
<accession>A0ABR2K5M2</accession>
<evidence type="ECO:0000313" key="1">
    <source>
        <dbReference type="EMBL" id="KAK8886071.1"/>
    </source>
</evidence>
<dbReference type="Proteomes" id="UP001470230">
    <property type="component" value="Unassembled WGS sequence"/>
</dbReference>